<feature type="domain" description="HTH myb-type" evidence="11">
    <location>
        <begin position="61"/>
        <end position="115"/>
    </location>
</feature>
<evidence type="ECO:0000256" key="6">
    <source>
        <dbReference type="ARBA" id="ARBA00023187"/>
    </source>
</evidence>
<evidence type="ECO:0000256" key="3">
    <source>
        <dbReference type="ARBA" id="ARBA00022728"/>
    </source>
</evidence>
<keyword evidence="5" id="KW-0238">DNA-binding</keyword>
<evidence type="ECO:0000256" key="7">
    <source>
        <dbReference type="ARBA" id="ARBA00023242"/>
    </source>
</evidence>
<evidence type="ECO:0000256" key="2">
    <source>
        <dbReference type="ARBA" id="ARBA00022664"/>
    </source>
</evidence>
<evidence type="ECO:0000256" key="5">
    <source>
        <dbReference type="ARBA" id="ARBA00023125"/>
    </source>
</evidence>
<keyword evidence="2" id="KW-0507">mRNA processing</keyword>
<evidence type="ECO:0000259" key="11">
    <source>
        <dbReference type="PROSITE" id="PS51294"/>
    </source>
</evidence>
<feature type="region of interest" description="Disordered" evidence="9">
    <location>
        <begin position="415"/>
        <end position="436"/>
    </location>
</feature>
<protein>
    <recommendedName>
        <fullName evidence="13">Cell division control protein</fullName>
    </recommendedName>
</protein>
<dbReference type="GO" id="GO:0000398">
    <property type="term" value="P:mRNA splicing, via spliceosome"/>
    <property type="evidence" value="ECO:0007669"/>
    <property type="project" value="InterPro"/>
</dbReference>
<keyword evidence="6" id="KW-0508">mRNA splicing</keyword>
<dbReference type="GO" id="GO:0003677">
    <property type="term" value="F:DNA binding"/>
    <property type="evidence" value="ECO:0007669"/>
    <property type="project" value="UniProtKB-KW"/>
</dbReference>
<feature type="domain" description="Myb-like" evidence="10">
    <location>
        <begin position="3"/>
        <end position="54"/>
    </location>
</feature>
<organism evidence="12">
    <name type="scientific">Trypanosoma vivax (strain Y486)</name>
    <dbReference type="NCBI Taxonomy" id="1055687"/>
    <lineage>
        <taxon>Eukaryota</taxon>
        <taxon>Discoba</taxon>
        <taxon>Euglenozoa</taxon>
        <taxon>Kinetoplastea</taxon>
        <taxon>Metakinetoplastina</taxon>
        <taxon>Trypanosomatida</taxon>
        <taxon>Trypanosomatidae</taxon>
        <taxon>Trypanosoma</taxon>
        <taxon>Duttonella</taxon>
    </lineage>
</organism>
<feature type="domain" description="HTH myb-type" evidence="11">
    <location>
        <begin position="1"/>
        <end position="58"/>
    </location>
</feature>
<dbReference type="EMBL" id="HE573021">
    <property type="protein sequence ID" value="CCC47940.1"/>
    <property type="molecule type" value="Genomic_DNA"/>
</dbReference>
<dbReference type="VEuPathDB" id="TriTrypDB:TvY486_0501490"/>
<evidence type="ECO:0000256" key="4">
    <source>
        <dbReference type="ARBA" id="ARBA00022737"/>
    </source>
</evidence>
<dbReference type="InterPro" id="IPR047242">
    <property type="entry name" value="CDC5L/Cef1"/>
</dbReference>
<dbReference type="GO" id="GO:0005681">
    <property type="term" value="C:spliceosomal complex"/>
    <property type="evidence" value="ECO:0007669"/>
    <property type="project" value="UniProtKB-KW"/>
</dbReference>
<evidence type="ECO:0000256" key="9">
    <source>
        <dbReference type="SAM" id="MobiDB-lite"/>
    </source>
</evidence>
<dbReference type="AlphaFoldDB" id="G0TVH4"/>
<sequence>MSRLRFKGGAWTNSEDEVLLASLTVYGLKNWERVASMLVRKTAAQCRERWENFLDPHLNIREAWTVGEEEQLVQLQALFPNQWTLIAQEIWHRCGMKRPAWLCEEHYHLLLDALEYERHQQTDGSKSALTLEDFLEERKRQRSVHQGHETRAARPDAVNAEVFEREMVEFAVSRLANQDGKKGLRKERKKQLEHTSFLAKLQSNREAIESGTLSAKARKRMEKAMMEDRQGPSGSRLLDSIAEESEEGVEDSGKEHSGNFQPINLGADKEAAGIETKQRTLVKRFKSTPSLDPVQSQLQDAKSVGIDLELLRAAGSVSSTVKKSLGPPNDLSLLTAGGDASVNDHQNMDLDSIFAQLPEHEPLTKKSDRRFDDAILRTTKERVAIEAERMFLSRKRRRYESAEQLNCITSIALDGKGAPEQQNGQPSDVSSDSVSDGAAVLKEGGDVVNSNCMDETSRLVHALVRNQMDAAAQYLASEEDLYSASTDGRAGDYVSLGDAVGEVSLKSALSGNKEHFKFSVCTTAASGEDNNEFWRDVSSTVAAVELENRLRNQKERFNAAVKHAREVVLGKRGCSERIIRICFPTRHNVMQSSEVTCGGGSHMNDCDDVASTRFIRNACVYWAMQLQDAQRQLAFYMSVREEEKREIQRRLDGASKRLLEVEEKERTLQKLYRANVTRQ</sequence>
<proteinExistence type="inferred from homology"/>
<dbReference type="CDD" id="cd00167">
    <property type="entry name" value="SANT"/>
    <property type="match status" value="1"/>
</dbReference>
<feature type="compositionally biased region" description="Low complexity" evidence="9">
    <location>
        <begin position="427"/>
        <end position="436"/>
    </location>
</feature>
<dbReference type="PROSITE" id="PS51294">
    <property type="entry name" value="HTH_MYB"/>
    <property type="match status" value="2"/>
</dbReference>
<evidence type="ECO:0000313" key="12">
    <source>
        <dbReference type="EMBL" id="CCC47940.1"/>
    </source>
</evidence>
<dbReference type="SUPFAM" id="SSF46689">
    <property type="entry name" value="Homeodomain-like"/>
    <property type="match status" value="1"/>
</dbReference>
<comment type="similarity">
    <text evidence="1">Belongs to the CEF1 family.</text>
</comment>
<dbReference type="GO" id="GO:0000974">
    <property type="term" value="C:Prp19 complex"/>
    <property type="evidence" value="ECO:0007669"/>
    <property type="project" value="InterPro"/>
</dbReference>
<dbReference type="Gene3D" id="1.10.10.60">
    <property type="entry name" value="Homeodomain-like"/>
    <property type="match status" value="2"/>
</dbReference>
<accession>G0TVH4</accession>
<evidence type="ECO:0000256" key="1">
    <source>
        <dbReference type="ARBA" id="ARBA00010506"/>
    </source>
</evidence>
<evidence type="ECO:0008006" key="13">
    <source>
        <dbReference type="Google" id="ProtNLM"/>
    </source>
</evidence>
<dbReference type="InterPro" id="IPR001005">
    <property type="entry name" value="SANT/Myb"/>
</dbReference>
<keyword evidence="4" id="KW-0677">Repeat</keyword>
<dbReference type="PANTHER" id="PTHR45885">
    <property type="entry name" value="CELL DIVISION CYCLE 5-LIKE PROTEIN"/>
    <property type="match status" value="1"/>
</dbReference>
<keyword evidence="3" id="KW-0747">Spliceosome</keyword>
<feature type="coiled-coil region" evidence="8">
    <location>
        <begin position="626"/>
        <end position="664"/>
    </location>
</feature>
<dbReference type="InterPro" id="IPR017930">
    <property type="entry name" value="Myb_dom"/>
</dbReference>
<name>G0TVH4_TRYVY</name>
<keyword evidence="8" id="KW-0175">Coiled coil</keyword>
<evidence type="ECO:0000256" key="8">
    <source>
        <dbReference type="SAM" id="Coils"/>
    </source>
</evidence>
<keyword evidence="7" id="KW-0539">Nucleus</keyword>
<feature type="domain" description="Myb-like" evidence="10">
    <location>
        <begin position="61"/>
        <end position="111"/>
    </location>
</feature>
<dbReference type="SMART" id="SM00717">
    <property type="entry name" value="SANT"/>
    <property type="match status" value="2"/>
</dbReference>
<gene>
    <name evidence="12" type="ORF">TVY486_0501490</name>
</gene>
<reference evidence="12" key="1">
    <citation type="journal article" date="2012" name="Proc. Natl. Acad. Sci. U.S.A.">
        <title>Antigenic diversity is generated by distinct evolutionary mechanisms in African trypanosome species.</title>
        <authorList>
            <person name="Jackson A.P."/>
            <person name="Berry A."/>
            <person name="Aslett M."/>
            <person name="Allison H.C."/>
            <person name="Burton P."/>
            <person name="Vavrova-Anderson J."/>
            <person name="Brown R."/>
            <person name="Browne H."/>
            <person name="Corton N."/>
            <person name="Hauser H."/>
            <person name="Gamble J."/>
            <person name="Gilderthorp R."/>
            <person name="Marcello L."/>
            <person name="McQuillan J."/>
            <person name="Otto T.D."/>
            <person name="Quail M.A."/>
            <person name="Sanders M.J."/>
            <person name="van Tonder A."/>
            <person name="Ginger M.L."/>
            <person name="Field M.C."/>
            <person name="Barry J.D."/>
            <person name="Hertz-Fowler C."/>
            <person name="Berriman M."/>
        </authorList>
    </citation>
    <scope>NUCLEOTIDE SEQUENCE</scope>
    <source>
        <strain evidence="12">Y486</strain>
    </source>
</reference>
<dbReference type="InterPro" id="IPR009057">
    <property type="entry name" value="Homeodomain-like_sf"/>
</dbReference>
<evidence type="ECO:0000259" key="10">
    <source>
        <dbReference type="PROSITE" id="PS50090"/>
    </source>
</evidence>
<dbReference type="Pfam" id="PF00249">
    <property type="entry name" value="Myb_DNA-binding"/>
    <property type="match status" value="1"/>
</dbReference>
<dbReference type="PROSITE" id="PS50090">
    <property type="entry name" value="MYB_LIKE"/>
    <property type="match status" value="2"/>
</dbReference>
<feature type="region of interest" description="Disordered" evidence="9">
    <location>
        <begin position="242"/>
        <end position="271"/>
    </location>
</feature>
<dbReference type="PANTHER" id="PTHR45885:SF1">
    <property type="entry name" value="CELL DIVISION CYCLE 5-LIKE PROTEIN"/>
    <property type="match status" value="1"/>
</dbReference>